<dbReference type="SMART" id="SM00165">
    <property type="entry name" value="UBA"/>
    <property type="match status" value="1"/>
</dbReference>
<evidence type="ECO:0000256" key="1">
    <source>
        <dbReference type="SAM" id="MobiDB-lite"/>
    </source>
</evidence>
<name>A0ABQ6MS94_9STRA</name>
<dbReference type="PROSITE" id="PS50030">
    <property type="entry name" value="UBA"/>
    <property type="match status" value="1"/>
</dbReference>
<dbReference type="Proteomes" id="UP001165060">
    <property type="component" value="Unassembled WGS sequence"/>
</dbReference>
<feature type="region of interest" description="Disordered" evidence="1">
    <location>
        <begin position="26"/>
        <end position="83"/>
    </location>
</feature>
<evidence type="ECO:0000259" key="2">
    <source>
        <dbReference type="PROSITE" id="PS50030"/>
    </source>
</evidence>
<organism evidence="3 4">
    <name type="scientific">Tetraparma gracilis</name>
    <dbReference type="NCBI Taxonomy" id="2962635"/>
    <lineage>
        <taxon>Eukaryota</taxon>
        <taxon>Sar</taxon>
        <taxon>Stramenopiles</taxon>
        <taxon>Ochrophyta</taxon>
        <taxon>Bolidophyceae</taxon>
        <taxon>Parmales</taxon>
        <taxon>Triparmaceae</taxon>
        <taxon>Tetraparma</taxon>
    </lineage>
</organism>
<dbReference type="CDD" id="cd14270">
    <property type="entry name" value="UBA"/>
    <property type="match status" value="1"/>
</dbReference>
<evidence type="ECO:0000313" key="3">
    <source>
        <dbReference type="EMBL" id="GMI31259.1"/>
    </source>
</evidence>
<protein>
    <recommendedName>
        <fullName evidence="2">UBA domain-containing protein</fullName>
    </recommendedName>
</protein>
<reference evidence="3 4" key="1">
    <citation type="journal article" date="2023" name="Commun. Biol.">
        <title>Genome analysis of Parmales, the sister group of diatoms, reveals the evolutionary specialization of diatoms from phago-mixotrophs to photoautotrophs.</title>
        <authorList>
            <person name="Ban H."/>
            <person name="Sato S."/>
            <person name="Yoshikawa S."/>
            <person name="Yamada K."/>
            <person name="Nakamura Y."/>
            <person name="Ichinomiya M."/>
            <person name="Sato N."/>
            <person name="Blanc-Mathieu R."/>
            <person name="Endo H."/>
            <person name="Kuwata A."/>
            <person name="Ogata H."/>
        </authorList>
    </citation>
    <scope>NUCLEOTIDE SEQUENCE [LARGE SCALE GENOMIC DNA]</scope>
</reference>
<evidence type="ECO:0000313" key="4">
    <source>
        <dbReference type="Proteomes" id="UP001165060"/>
    </source>
</evidence>
<dbReference type="SUPFAM" id="SSF46934">
    <property type="entry name" value="UBA-like"/>
    <property type="match status" value="1"/>
</dbReference>
<feature type="domain" description="UBA" evidence="2">
    <location>
        <begin position="432"/>
        <end position="473"/>
    </location>
</feature>
<dbReference type="EMBL" id="BRYB01001691">
    <property type="protein sequence ID" value="GMI31259.1"/>
    <property type="molecule type" value="Genomic_DNA"/>
</dbReference>
<dbReference type="InterPro" id="IPR015940">
    <property type="entry name" value="UBA"/>
</dbReference>
<keyword evidence="4" id="KW-1185">Reference proteome</keyword>
<dbReference type="Gene3D" id="1.10.8.10">
    <property type="entry name" value="DNA helicase RuvA subunit, C-terminal domain"/>
    <property type="match status" value="1"/>
</dbReference>
<comment type="caution">
    <text evidence="3">The sequence shown here is derived from an EMBL/GenBank/DDBJ whole genome shotgun (WGS) entry which is preliminary data.</text>
</comment>
<dbReference type="Pfam" id="PF22562">
    <property type="entry name" value="UBA_7"/>
    <property type="match status" value="1"/>
</dbReference>
<proteinExistence type="predicted"/>
<sequence length="474" mass="52087">MTKLKYSWTPNTNGIGSFRAWMMRERRNSLSNSRAPPPSSPALSPTGRHGGQGGFARTPPPRERQDLPQSMGEMAGRPQNSFSWVHDSSVPVNERVSPAHQNPQEQRRMLEERQMRELEVLQNRVVDDMAQSRADSERRRLDLPTVAVTADPVFTPRLNEDPDVPIVVGEEITGDASGFLPPLAPRRVTDSPSQQIAVALKDTRLEPCIWLSLARAVAERPSAAGWYVGADPNEVLEDGPNEDYTVEWQRLPFQDQIDAAWFDETQTSVMLYGREKGDDIKIDLKKMYAKGRSGIRRPVVYVSEPAEAGALTPKWEFRYTSAASASDTTEWQAFDTTDSALLTALSGGRKTAILYDGCSCVEVNVEAGTWENVLYACGCDVQESRGEIRIREGGDGGGGGAPTAATEAIVEAELVQAGRVEVETNDAGGVGDVRQDALVKQLADMGFDRNKALQALYETNFKVDRSVELLLSTS</sequence>
<accession>A0ABQ6MS94</accession>
<dbReference type="InterPro" id="IPR009060">
    <property type="entry name" value="UBA-like_sf"/>
</dbReference>
<gene>
    <name evidence="3" type="ORF">TeGR_g6721</name>
</gene>